<dbReference type="GO" id="GO:0005829">
    <property type="term" value="C:cytosol"/>
    <property type="evidence" value="ECO:0007669"/>
    <property type="project" value="TreeGrafter"/>
</dbReference>
<dbReference type="PANTHER" id="PTHR47894">
    <property type="entry name" value="HTH-TYPE TRANSCRIPTIONAL REGULATOR GADX"/>
    <property type="match status" value="1"/>
</dbReference>
<keyword evidence="1" id="KW-0805">Transcription regulation</keyword>
<accession>A0A4U1IT72</accession>
<dbReference type="SMART" id="SM00342">
    <property type="entry name" value="HTH_ARAC"/>
    <property type="match status" value="1"/>
</dbReference>
<evidence type="ECO:0000313" key="7">
    <source>
        <dbReference type="Proteomes" id="UP000309215"/>
    </source>
</evidence>
<dbReference type="Pfam" id="PF12833">
    <property type="entry name" value="HTH_18"/>
    <property type="match status" value="1"/>
</dbReference>
<dbReference type="PANTHER" id="PTHR47894:SF1">
    <property type="entry name" value="HTH-TYPE TRANSCRIPTIONAL REGULATOR VQSM"/>
    <property type="match status" value="1"/>
</dbReference>
<keyword evidence="7" id="KW-1185">Reference proteome</keyword>
<gene>
    <name evidence="6" type="ORF">E8A74_44250</name>
</gene>
<dbReference type="InterPro" id="IPR009057">
    <property type="entry name" value="Homeodomain-like_sf"/>
</dbReference>
<dbReference type="AlphaFoldDB" id="A0A4U1IT72"/>
<dbReference type="EMBL" id="SSMQ01000081">
    <property type="protein sequence ID" value="TKC97231.1"/>
    <property type="molecule type" value="Genomic_DNA"/>
</dbReference>
<dbReference type="GO" id="GO:0000976">
    <property type="term" value="F:transcription cis-regulatory region binding"/>
    <property type="evidence" value="ECO:0007669"/>
    <property type="project" value="TreeGrafter"/>
</dbReference>
<dbReference type="OrthoDB" id="9816010at2"/>
<feature type="coiled-coil region" evidence="4">
    <location>
        <begin position="268"/>
        <end position="302"/>
    </location>
</feature>
<dbReference type="Pfam" id="PF12625">
    <property type="entry name" value="Arabinose_bd"/>
    <property type="match status" value="1"/>
</dbReference>
<reference evidence="6 7" key="1">
    <citation type="submission" date="2019-04" db="EMBL/GenBank/DDBJ databases">
        <authorList>
            <person name="Li Y."/>
            <person name="Wang J."/>
        </authorList>
    </citation>
    <scope>NUCLEOTIDE SEQUENCE [LARGE SCALE GENOMIC DNA]</scope>
    <source>
        <strain evidence="6 7">DSM 14668</strain>
    </source>
</reference>
<protein>
    <submittedName>
        <fullName evidence="6">AraC family transcriptional regulator</fullName>
    </submittedName>
</protein>
<dbReference type="Gene3D" id="1.10.10.60">
    <property type="entry name" value="Homeodomain-like"/>
    <property type="match status" value="1"/>
</dbReference>
<dbReference type="Proteomes" id="UP000309215">
    <property type="component" value="Unassembled WGS sequence"/>
</dbReference>
<dbReference type="PROSITE" id="PS01124">
    <property type="entry name" value="HTH_ARAC_FAMILY_2"/>
    <property type="match status" value="1"/>
</dbReference>
<evidence type="ECO:0000313" key="6">
    <source>
        <dbReference type="EMBL" id="TKC97231.1"/>
    </source>
</evidence>
<dbReference type="GO" id="GO:0003700">
    <property type="term" value="F:DNA-binding transcription factor activity"/>
    <property type="evidence" value="ECO:0007669"/>
    <property type="project" value="InterPro"/>
</dbReference>
<proteinExistence type="predicted"/>
<organism evidence="6 7">
    <name type="scientific">Polyangium fumosum</name>
    <dbReference type="NCBI Taxonomy" id="889272"/>
    <lineage>
        <taxon>Bacteria</taxon>
        <taxon>Pseudomonadati</taxon>
        <taxon>Myxococcota</taxon>
        <taxon>Polyangia</taxon>
        <taxon>Polyangiales</taxon>
        <taxon>Polyangiaceae</taxon>
        <taxon>Polyangium</taxon>
    </lineage>
</organism>
<name>A0A4U1IT72_9BACT</name>
<keyword evidence="4" id="KW-0175">Coiled coil</keyword>
<keyword evidence="2" id="KW-0238">DNA-binding</keyword>
<evidence type="ECO:0000259" key="5">
    <source>
        <dbReference type="PROSITE" id="PS01124"/>
    </source>
</evidence>
<evidence type="ECO:0000256" key="1">
    <source>
        <dbReference type="ARBA" id="ARBA00023015"/>
    </source>
</evidence>
<dbReference type="SUPFAM" id="SSF46689">
    <property type="entry name" value="Homeodomain-like"/>
    <property type="match status" value="1"/>
</dbReference>
<dbReference type="InterPro" id="IPR032687">
    <property type="entry name" value="AraC-type_N"/>
</dbReference>
<dbReference type="RefSeq" id="WP_136935202.1">
    <property type="nucleotide sequence ID" value="NZ_SSMQ01000081.1"/>
</dbReference>
<evidence type="ECO:0000256" key="3">
    <source>
        <dbReference type="ARBA" id="ARBA00023163"/>
    </source>
</evidence>
<sequence length="334" mass="36674">MGAGHATGDLPAAYALHLVDLAARWGVAPDELLSGLGLTRESLTNPAARISLETTGTLVKRAMKLTGEPGLAFFMGLQMRLSSHGYLGFAAMTAGTIRQAIELAIRFVPTRTTALAFHLHVEGETASLVFEERAPLGEAREFILGALMMGIARIGRDITKKELVGDADLAFEAPPHFERFAHLAPGKVRFGQPSNRIIFASSVLDLPLDMADPVAMQLAREQCEREMQALGQDDRTAAKVRELLPLSEGYRSLEEIAQHLGVSPRTLKRRLADAATSYSDILDELRQERAMLLLRDESLSREQIAERLGYSDAANFARAFRRWTGRTPGMLRKP</sequence>
<feature type="domain" description="HTH araC/xylS-type" evidence="5">
    <location>
        <begin position="234"/>
        <end position="334"/>
    </location>
</feature>
<dbReference type="InterPro" id="IPR018060">
    <property type="entry name" value="HTH_AraC"/>
</dbReference>
<comment type="caution">
    <text evidence="6">The sequence shown here is derived from an EMBL/GenBank/DDBJ whole genome shotgun (WGS) entry which is preliminary data.</text>
</comment>
<evidence type="ECO:0000256" key="4">
    <source>
        <dbReference type="SAM" id="Coils"/>
    </source>
</evidence>
<evidence type="ECO:0000256" key="2">
    <source>
        <dbReference type="ARBA" id="ARBA00023125"/>
    </source>
</evidence>
<keyword evidence="3" id="KW-0804">Transcription</keyword>